<dbReference type="Gene3D" id="3.30.2350.10">
    <property type="entry name" value="Pseudouridine synthase"/>
    <property type="match status" value="1"/>
</dbReference>
<dbReference type="SUPFAM" id="SSF55120">
    <property type="entry name" value="Pseudouridine synthase"/>
    <property type="match status" value="1"/>
</dbReference>
<dbReference type="InterPro" id="IPR020103">
    <property type="entry name" value="PsdUridine_synth_cat_dom_sf"/>
</dbReference>
<dbReference type="Proteomes" id="UP000177042">
    <property type="component" value="Unassembled WGS sequence"/>
</dbReference>
<keyword evidence="2" id="KW-0413">Isomerase</keyword>
<dbReference type="GO" id="GO:0000455">
    <property type="term" value="P:enzyme-directed rRNA pseudouridine synthesis"/>
    <property type="evidence" value="ECO:0007669"/>
    <property type="project" value="TreeGrafter"/>
</dbReference>
<evidence type="ECO:0000256" key="1">
    <source>
        <dbReference type="ARBA" id="ARBA00010876"/>
    </source>
</evidence>
<dbReference type="InterPro" id="IPR006224">
    <property type="entry name" value="PsdUridine_synth_RluA-like_CS"/>
</dbReference>
<organism evidence="4 5">
    <name type="scientific">Candidatus Daviesbacteria bacterium RIFCSPHIGHO2_02_FULL_39_12</name>
    <dbReference type="NCBI Taxonomy" id="1797770"/>
    <lineage>
        <taxon>Bacteria</taxon>
        <taxon>Candidatus Daviesiibacteriota</taxon>
    </lineage>
</organism>
<dbReference type="PANTHER" id="PTHR21600:SF44">
    <property type="entry name" value="RIBOSOMAL LARGE SUBUNIT PSEUDOURIDINE SYNTHASE D"/>
    <property type="match status" value="1"/>
</dbReference>
<dbReference type="PROSITE" id="PS01129">
    <property type="entry name" value="PSI_RLU"/>
    <property type="match status" value="1"/>
</dbReference>
<dbReference type="PANTHER" id="PTHR21600">
    <property type="entry name" value="MITOCHONDRIAL RNA PSEUDOURIDINE SYNTHASE"/>
    <property type="match status" value="1"/>
</dbReference>
<dbReference type="InterPro" id="IPR006145">
    <property type="entry name" value="PsdUridine_synth_RsuA/RluA"/>
</dbReference>
<sequence>MQSLKIIFEDGNLLIINKPPCLVVDQASTVKEQTLADILQKDMGISLFRGGIAHRLDKDTSGLILVAKTQPALENLQAQFKERKVKKEYLALVHGIIEKGGKVEAAIARNPKNREKFTVLSTSKVDYVGTFEVSSAREAVTEYEPVNNLQFTIYNLQSIFNDLNKIQMRKLHTVHYNLFTLLRCFPKTGRTHQIRVHLKYIGHPIVSDEKYAGRKMYRLDKRWCPRIFLHAARIGFYHPQTGKWMEFESELPEDLKNVLSFLSS</sequence>
<dbReference type="CDD" id="cd02869">
    <property type="entry name" value="PseudoU_synth_RluA_like"/>
    <property type="match status" value="1"/>
</dbReference>
<protein>
    <recommendedName>
        <fullName evidence="3">Pseudouridine synthase RsuA/RluA-like domain-containing protein</fullName>
    </recommendedName>
</protein>
<dbReference type="GO" id="GO:0003723">
    <property type="term" value="F:RNA binding"/>
    <property type="evidence" value="ECO:0007669"/>
    <property type="project" value="InterPro"/>
</dbReference>
<accession>A0A1F5J8T1</accession>
<evidence type="ECO:0000259" key="3">
    <source>
        <dbReference type="Pfam" id="PF00849"/>
    </source>
</evidence>
<feature type="domain" description="Pseudouridine synthase RsuA/RluA-like" evidence="3">
    <location>
        <begin position="12"/>
        <end position="199"/>
    </location>
</feature>
<comment type="caution">
    <text evidence="4">The sequence shown here is derived from an EMBL/GenBank/DDBJ whole genome shotgun (WGS) entry which is preliminary data.</text>
</comment>
<dbReference type="InterPro" id="IPR050188">
    <property type="entry name" value="RluA_PseudoU_synthase"/>
</dbReference>
<dbReference type="EMBL" id="MFCX01000034">
    <property type="protein sequence ID" value="OGE25044.1"/>
    <property type="molecule type" value="Genomic_DNA"/>
</dbReference>
<name>A0A1F5J8T1_9BACT</name>
<comment type="similarity">
    <text evidence="1">Belongs to the pseudouridine synthase RluA family.</text>
</comment>
<dbReference type="Pfam" id="PF00849">
    <property type="entry name" value="PseudoU_synth_2"/>
    <property type="match status" value="1"/>
</dbReference>
<reference evidence="4 5" key="1">
    <citation type="journal article" date="2016" name="Nat. Commun.">
        <title>Thousands of microbial genomes shed light on interconnected biogeochemical processes in an aquifer system.</title>
        <authorList>
            <person name="Anantharaman K."/>
            <person name="Brown C.T."/>
            <person name="Hug L.A."/>
            <person name="Sharon I."/>
            <person name="Castelle C.J."/>
            <person name="Probst A.J."/>
            <person name="Thomas B.C."/>
            <person name="Singh A."/>
            <person name="Wilkins M.J."/>
            <person name="Karaoz U."/>
            <person name="Brodie E.L."/>
            <person name="Williams K.H."/>
            <person name="Hubbard S.S."/>
            <person name="Banfield J.F."/>
        </authorList>
    </citation>
    <scope>NUCLEOTIDE SEQUENCE [LARGE SCALE GENOMIC DNA]</scope>
</reference>
<proteinExistence type="inferred from homology"/>
<gene>
    <name evidence="4" type="ORF">A3C26_04405</name>
</gene>
<evidence type="ECO:0000313" key="4">
    <source>
        <dbReference type="EMBL" id="OGE25044.1"/>
    </source>
</evidence>
<evidence type="ECO:0000256" key="2">
    <source>
        <dbReference type="ARBA" id="ARBA00023235"/>
    </source>
</evidence>
<dbReference type="GO" id="GO:0009982">
    <property type="term" value="F:pseudouridine synthase activity"/>
    <property type="evidence" value="ECO:0007669"/>
    <property type="project" value="InterPro"/>
</dbReference>
<dbReference type="AlphaFoldDB" id="A0A1F5J8T1"/>
<dbReference type="GO" id="GO:0140098">
    <property type="term" value="F:catalytic activity, acting on RNA"/>
    <property type="evidence" value="ECO:0007669"/>
    <property type="project" value="UniProtKB-ARBA"/>
</dbReference>
<evidence type="ECO:0000313" key="5">
    <source>
        <dbReference type="Proteomes" id="UP000177042"/>
    </source>
</evidence>